<evidence type="ECO:0000313" key="3">
    <source>
        <dbReference type="Proteomes" id="UP001317001"/>
    </source>
</evidence>
<sequence>MEKQKLIQTFVTNHEMVLNAIDLLTEQEFNYHSEGKWSAGQQLQHLLLTIQPFSTVLIRKDFILDKFGTINRVIWDEQTVFKHYLSSSRKAPEQFIPDEYVFFSTKKELMAAVLKNVKNIQELLLSFSEDELDTLTLPHPLVGRLTIREMFYLMSYHPLHHLKQIKEQLLEKDA</sequence>
<dbReference type="RefSeq" id="WP_257499701.1">
    <property type="nucleotide sequence ID" value="NZ_CP102382.1"/>
</dbReference>
<dbReference type="Gene3D" id="1.20.120.450">
    <property type="entry name" value="dinb family like domain"/>
    <property type="match status" value="1"/>
</dbReference>
<dbReference type="Pfam" id="PF12867">
    <property type="entry name" value="DinB_2"/>
    <property type="match status" value="1"/>
</dbReference>
<proteinExistence type="predicted"/>
<name>A0ABY5NT64_9FLAO</name>
<evidence type="ECO:0000259" key="1">
    <source>
        <dbReference type="Pfam" id="PF12867"/>
    </source>
</evidence>
<dbReference type="InterPro" id="IPR024775">
    <property type="entry name" value="DinB-like"/>
</dbReference>
<gene>
    <name evidence="2" type="ORF">NPX36_01635</name>
</gene>
<protein>
    <submittedName>
        <fullName evidence="2">DinB family protein</fullName>
    </submittedName>
</protein>
<keyword evidence="3" id="KW-1185">Reference proteome</keyword>
<dbReference type="SUPFAM" id="SSF109854">
    <property type="entry name" value="DinB/YfiT-like putative metalloenzymes"/>
    <property type="match status" value="1"/>
</dbReference>
<reference evidence="2 3" key="1">
    <citation type="submission" date="2022-08" db="EMBL/GenBank/DDBJ databases">
        <title>Myroides zhujiangensis sp. nov., a novel bacterium isolated from sediment in the Pearl River Estuary.</title>
        <authorList>
            <person name="Cui L."/>
        </authorList>
    </citation>
    <scope>NUCLEOTIDE SEQUENCE [LARGE SCALE GENOMIC DNA]</scope>
    <source>
        <strain evidence="2 3">SCSIO 72103</strain>
    </source>
</reference>
<dbReference type="Proteomes" id="UP001317001">
    <property type="component" value="Chromosome"/>
</dbReference>
<evidence type="ECO:0000313" key="2">
    <source>
        <dbReference type="EMBL" id="UUV21781.1"/>
    </source>
</evidence>
<feature type="domain" description="DinB-like" evidence="1">
    <location>
        <begin position="10"/>
        <end position="165"/>
    </location>
</feature>
<dbReference type="EMBL" id="CP102382">
    <property type="protein sequence ID" value="UUV21781.1"/>
    <property type="molecule type" value="Genomic_DNA"/>
</dbReference>
<organism evidence="2 3">
    <name type="scientific">Paenimyroides aestuarii</name>
    <dbReference type="NCBI Taxonomy" id="2968490"/>
    <lineage>
        <taxon>Bacteria</taxon>
        <taxon>Pseudomonadati</taxon>
        <taxon>Bacteroidota</taxon>
        <taxon>Flavobacteriia</taxon>
        <taxon>Flavobacteriales</taxon>
        <taxon>Flavobacteriaceae</taxon>
        <taxon>Paenimyroides</taxon>
    </lineage>
</organism>
<dbReference type="InterPro" id="IPR034660">
    <property type="entry name" value="DinB/YfiT-like"/>
</dbReference>
<accession>A0ABY5NT64</accession>